<proteinExistence type="predicted"/>
<dbReference type="KEGG" id="osn:115221550"/>
<evidence type="ECO:0000313" key="7">
    <source>
        <dbReference type="RefSeq" id="XP_029647610.1"/>
    </source>
</evidence>
<organism evidence="6 7">
    <name type="scientific">Octopus sinensis</name>
    <name type="common">East Asian common octopus</name>
    <dbReference type="NCBI Taxonomy" id="2607531"/>
    <lineage>
        <taxon>Eukaryota</taxon>
        <taxon>Metazoa</taxon>
        <taxon>Spiralia</taxon>
        <taxon>Lophotrochozoa</taxon>
        <taxon>Mollusca</taxon>
        <taxon>Cephalopoda</taxon>
        <taxon>Coleoidea</taxon>
        <taxon>Octopodiformes</taxon>
        <taxon>Octopoda</taxon>
        <taxon>Incirrata</taxon>
        <taxon>Octopodidae</taxon>
        <taxon>Octopus</taxon>
    </lineage>
</organism>
<sequence>MCPKQKKTQANRKYAIVYIYIILCLILLIYSIVIIAVSVNLLLVSLDKFEPLFRNSDPQPPLSLVQTASFIIGFNFVNSCLLLWGFSVIPKTSNLDSNKKKTKQYFVFVLLCLTFSLGYLAIFVVCIIHRLYIMENTGSILVYAMKHYSVDSSMKNTLDKLQIYYSCCGDVGYSDWILLSHRTQNTYKKKVIIPPFSCCSNRDIDVCSKNAFSKTLTKMINENMVWNINGCSEIIRNAFGNWQLFLIGITSLMAFFLQVVANVIGLMIYCNAENQPPALDCNLEMEILSSEDDDRNNFVHRTISERRYDWKNNCYDESNVLGYCSILSTPPE</sequence>
<feature type="transmembrane region" description="Helical" evidence="5">
    <location>
        <begin position="15"/>
        <end position="43"/>
    </location>
</feature>
<feature type="transmembrane region" description="Helical" evidence="5">
    <location>
        <begin position="63"/>
        <end position="84"/>
    </location>
</feature>
<dbReference type="RefSeq" id="XP_029647610.1">
    <property type="nucleotide sequence ID" value="XM_029791750.1"/>
</dbReference>
<keyword evidence="3 5" id="KW-1133">Transmembrane helix</keyword>
<feature type="transmembrane region" description="Helical" evidence="5">
    <location>
        <begin position="105"/>
        <end position="133"/>
    </location>
</feature>
<dbReference type="InterPro" id="IPR018499">
    <property type="entry name" value="Tetraspanin/Peripherin"/>
</dbReference>
<dbReference type="CDD" id="cd03127">
    <property type="entry name" value="tetraspanin_LEL"/>
    <property type="match status" value="1"/>
</dbReference>
<keyword evidence="6" id="KW-1185">Reference proteome</keyword>
<evidence type="ECO:0000256" key="1">
    <source>
        <dbReference type="ARBA" id="ARBA00004141"/>
    </source>
</evidence>
<keyword evidence="4 5" id="KW-0472">Membrane</keyword>
<dbReference type="InterPro" id="IPR008952">
    <property type="entry name" value="Tetraspanin_EC2_sf"/>
</dbReference>
<evidence type="ECO:0000256" key="5">
    <source>
        <dbReference type="SAM" id="Phobius"/>
    </source>
</evidence>
<dbReference type="Pfam" id="PF00335">
    <property type="entry name" value="Tetraspanin"/>
    <property type="match status" value="1"/>
</dbReference>
<dbReference type="GO" id="GO:0016020">
    <property type="term" value="C:membrane"/>
    <property type="evidence" value="ECO:0007669"/>
    <property type="project" value="UniProtKB-SubCell"/>
</dbReference>
<reference evidence="7" key="1">
    <citation type="submission" date="2025-08" db="UniProtKB">
        <authorList>
            <consortium name="RefSeq"/>
        </authorList>
    </citation>
    <scope>IDENTIFICATION</scope>
</reference>
<gene>
    <name evidence="7" type="primary">LOC115221550</name>
</gene>
<evidence type="ECO:0000256" key="2">
    <source>
        <dbReference type="ARBA" id="ARBA00022692"/>
    </source>
</evidence>
<feature type="transmembrane region" description="Helical" evidence="5">
    <location>
        <begin position="244"/>
        <end position="269"/>
    </location>
</feature>
<dbReference type="Gene3D" id="1.10.1450.10">
    <property type="entry name" value="Tetraspanin"/>
    <property type="match status" value="1"/>
</dbReference>
<keyword evidence="2 5" id="KW-0812">Transmembrane</keyword>
<dbReference type="Proteomes" id="UP000515154">
    <property type="component" value="Linkage group LG18"/>
</dbReference>
<comment type="subcellular location">
    <subcellularLocation>
        <location evidence="1">Membrane</location>
        <topology evidence="1">Multi-pass membrane protein</topology>
    </subcellularLocation>
</comment>
<accession>A0A6P7TB95</accession>
<name>A0A6P7TB95_9MOLL</name>
<evidence type="ECO:0000256" key="3">
    <source>
        <dbReference type="ARBA" id="ARBA00022989"/>
    </source>
</evidence>
<evidence type="ECO:0000313" key="6">
    <source>
        <dbReference type="Proteomes" id="UP000515154"/>
    </source>
</evidence>
<dbReference type="SUPFAM" id="SSF48652">
    <property type="entry name" value="Tetraspanin"/>
    <property type="match status" value="1"/>
</dbReference>
<protein>
    <submittedName>
        <fullName evidence="7">Tetraspanin-33-like</fullName>
    </submittedName>
</protein>
<evidence type="ECO:0000256" key="4">
    <source>
        <dbReference type="ARBA" id="ARBA00023136"/>
    </source>
</evidence>
<dbReference type="AlphaFoldDB" id="A0A6P7TB95"/>